<dbReference type="OrthoDB" id="539213at2759"/>
<evidence type="ECO:0000313" key="4">
    <source>
        <dbReference type="Proteomes" id="UP000271974"/>
    </source>
</evidence>
<evidence type="ECO:0000256" key="1">
    <source>
        <dbReference type="PROSITE-ProRule" id="PRU00023"/>
    </source>
</evidence>
<comment type="caution">
    <text evidence="3">The sequence shown here is derived from an EMBL/GenBank/DDBJ whole genome shotgun (WGS) entry which is preliminary data.</text>
</comment>
<gene>
    <name evidence="3" type="ORF">EGW08_007552</name>
</gene>
<feature type="repeat" description="ANK" evidence="1">
    <location>
        <begin position="168"/>
        <end position="201"/>
    </location>
</feature>
<dbReference type="PANTHER" id="PTHR24133:SF40">
    <property type="entry name" value="ANKYRIN REPEAT DOMAIN 44"/>
    <property type="match status" value="1"/>
</dbReference>
<dbReference type="EMBL" id="RQTK01000197">
    <property type="protein sequence ID" value="RUS84682.1"/>
    <property type="molecule type" value="Genomic_DNA"/>
</dbReference>
<evidence type="ECO:0000313" key="3">
    <source>
        <dbReference type="EMBL" id="RUS84682.1"/>
    </source>
</evidence>
<dbReference type="PANTHER" id="PTHR24133">
    <property type="entry name" value="ANKYRIN DOMAIN-CONTAINING"/>
    <property type="match status" value="1"/>
</dbReference>
<dbReference type="STRING" id="188477.A0A433TSY2"/>
<dbReference type="InterPro" id="IPR052391">
    <property type="entry name" value="E3_Ligase-Neurotoxin"/>
</dbReference>
<dbReference type="PROSITE" id="PS50297">
    <property type="entry name" value="ANK_REP_REGION"/>
    <property type="match status" value="1"/>
</dbReference>
<protein>
    <submittedName>
        <fullName evidence="3">Uncharacterized protein</fullName>
    </submittedName>
</protein>
<reference evidence="3 4" key="1">
    <citation type="submission" date="2019-01" db="EMBL/GenBank/DDBJ databases">
        <title>A draft genome assembly of the solar-powered sea slug Elysia chlorotica.</title>
        <authorList>
            <person name="Cai H."/>
            <person name="Li Q."/>
            <person name="Fang X."/>
            <person name="Li J."/>
            <person name="Curtis N.E."/>
            <person name="Altenburger A."/>
            <person name="Shibata T."/>
            <person name="Feng M."/>
            <person name="Maeda T."/>
            <person name="Schwartz J.A."/>
            <person name="Shigenobu S."/>
            <person name="Lundholm N."/>
            <person name="Nishiyama T."/>
            <person name="Yang H."/>
            <person name="Hasebe M."/>
            <person name="Li S."/>
            <person name="Pierce S.K."/>
            <person name="Wang J."/>
        </authorList>
    </citation>
    <scope>NUCLEOTIDE SEQUENCE [LARGE SCALE GENOMIC DNA]</scope>
    <source>
        <strain evidence="3">EC2010</strain>
        <tissue evidence="3">Whole organism of an adult</tissue>
    </source>
</reference>
<feature type="compositionally biased region" description="Polar residues" evidence="2">
    <location>
        <begin position="1"/>
        <end position="10"/>
    </location>
</feature>
<sequence length="462" mass="52258">MQSISPAGSEQSRESREKRVQQEELNDALVHASFLGDLFLVRWFLCRGSRVEYWQDPVYEECSMEQHTFRSSALLAACQQGHFQVVICLHKATTKSPREMPCNYWAILVETLKNRNRIMGKCTAQDDDGHDIDLDVDPFLHPFCFLENLALLKYLIDNGADLSVRGQSGKTPLMKASGSPRYSTALEMLLQAGADPNTLSRQHYSALVCAARKRNIVAMKRLLEHGASLEQVPNEIRWSGTGGTSVRVGGTACHALIYCVAQGYLPEAQLLVQWGARPAMVPRFLLYVLRFLDQSDLNHYTDCISYLHLAFYRCQPEMVQYLLEINFLSPGDLCSLRQDKDLLSHLIVEQEEEEETERDFASLDLNMNHSGGDVIDGLDPTQEESSDINVRKLPAYTTLSMYRDFCHVPPSLFTMCVMNVRRVYKTDTWLPQGEGVPNFKACLGLPKPLMKNILYASTWLSG</sequence>
<dbReference type="InterPro" id="IPR036770">
    <property type="entry name" value="Ankyrin_rpt-contain_sf"/>
</dbReference>
<proteinExistence type="predicted"/>
<dbReference type="PROSITE" id="PS50088">
    <property type="entry name" value="ANK_REPEAT"/>
    <property type="match status" value="1"/>
</dbReference>
<dbReference type="SUPFAM" id="SSF48403">
    <property type="entry name" value="Ankyrin repeat"/>
    <property type="match status" value="1"/>
</dbReference>
<feature type="region of interest" description="Disordered" evidence="2">
    <location>
        <begin position="1"/>
        <end position="20"/>
    </location>
</feature>
<keyword evidence="4" id="KW-1185">Reference proteome</keyword>
<evidence type="ECO:0000256" key="2">
    <source>
        <dbReference type="SAM" id="MobiDB-lite"/>
    </source>
</evidence>
<dbReference type="AlphaFoldDB" id="A0A433TSY2"/>
<organism evidence="3 4">
    <name type="scientific">Elysia chlorotica</name>
    <name type="common">Eastern emerald elysia</name>
    <name type="synonym">Sea slug</name>
    <dbReference type="NCBI Taxonomy" id="188477"/>
    <lineage>
        <taxon>Eukaryota</taxon>
        <taxon>Metazoa</taxon>
        <taxon>Spiralia</taxon>
        <taxon>Lophotrochozoa</taxon>
        <taxon>Mollusca</taxon>
        <taxon>Gastropoda</taxon>
        <taxon>Heterobranchia</taxon>
        <taxon>Euthyneura</taxon>
        <taxon>Panpulmonata</taxon>
        <taxon>Sacoglossa</taxon>
        <taxon>Placobranchoidea</taxon>
        <taxon>Plakobranchidae</taxon>
        <taxon>Elysia</taxon>
    </lineage>
</organism>
<name>A0A433TSY2_ELYCH</name>
<feature type="compositionally biased region" description="Basic and acidic residues" evidence="2">
    <location>
        <begin position="11"/>
        <end position="20"/>
    </location>
</feature>
<dbReference type="SMART" id="SM00248">
    <property type="entry name" value="ANK"/>
    <property type="match status" value="6"/>
</dbReference>
<keyword evidence="1" id="KW-0040">ANK repeat</keyword>
<dbReference type="InterPro" id="IPR002110">
    <property type="entry name" value="Ankyrin_rpt"/>
</dbReference>
<accession>A0A433TSY2</accession>
<dbReference type="Proteomes" id="UP000271974">
    <property type="component" value="Unassembled WGS sequence"/>
</dbReference>
<dbReference type="Gene3D" id="1.25.40.20">
    <property type="entry name" value="Ankyrin repeat-containing domain"/>
    <property type="match status" value="1"/>
</dbReference>